<protein>
    <recommendedName>
        <fullName evidence="1">B3/B4 tRNA-binding domain-containing protein</fullName>
    </recommendedName>
</protein>
<dbReference type="GO" id="GO:0003723">
    <property type="term" value="F:RNA binding"/>
    <property type="evidence" value="ECO:0007669"/>
    <property type="project" value="InterPro"/>
</dbReference>
<dbReference type="SMART" id="SM00873">
    <property type="entry name" value="B3_4"/>
    <property type="match status" value="1"/>
</dbReference>
<evidence type="ECO:0000259" key="1">
    <source>
        <dbReference type="SMART" id="SM00873"/>
    </source>
</evidence>
<dbReference type="PANTHER" id="PTHR39209:SF2">
    <property type="entry name" value="CYTOPLASMIC PROTEIN"/>
    <property type="match status" value="1"/>
</dbReference>
<dbReference type="Pfam" id="PF03483">
    <property type="entry name" value="B3_4"/>
    <property type="match status" value="1"/>
</dbReference>
<dbReference type="Gene3D" id="3.50.40.10">
    <property type="entry name" value="Phenylalanyl-trna Synthetase, Chain B, domain 3"/>
    <property type="match status" value="1"/>
</dbReference>
<dbReference type="SUPFAM" id="SSF56037">
    <property type="entry name" value="PheT/TilS domain"/>
    <property type="match status" value="1"/>
</dbReference>
<sequence length="240" mass="26725">MSQKAVPASIKEITKVFIVSETWKTTYPGAAVGVLTIRGVINLKHHSGLDRRKAELERELRFRFSGYDRAALKALPTIQAYNAYYRRFKKSYHVQLQLESIVLKGKSIPRVAALVETMFMAELKNQLLTAGHDFEALQMPVGIDVAKDDQRFTRINGQEQQLKAGDMVIADTEGIISSVVYGPDHRTRITTDTRQVFFTVYAPPGIGEGAVYAHLKDIQANVQIIAPNARVQGMTVYGTG</sequence>
<feature type="domain" description="B3/B4 tRNA-binding" evidence="1">
    <location>
        <begin position="80"/>
        <end position="227"/>
    </location>
</feature>
<reference evidence="2" key="1">
    <citation type="journal article" date="2015" name="Nature">
        <title>Complex archaea that bridge the gap between prokaryotes and eukaryotes.</title>
        <authorList>
            <person name="Spang A."/>
            <person name="Saw J.H."/>
            <person name="Jorgensen S.L."/>
            <person name="Zaremba-Niedzwiedzka K."/>
            <person name="Martijn J."/>
            <person name="Lind A.E."/>
            <person name="van Eijk R."/>
            <person name="Schleper C."/>
            <person name="Guy L."/>
            <person name="Ettema T.J."/>
        </authorList>
    </citation>
    <scope>NUCLEOTIDE SEQUENCE</scope>
</reference>
<dbReference type="InterPro" id="IPR005146">
    <property type="entry name" value="B3/B4_tRNA-bd"/>
</dbReference>
<name>A0A0F9ETX4_9ZZZZ</name>
<proteinExistence type="predicted"/>
<dbReference type="EMBL" id="LAZR01023740">
    <property type="protein sequence ID" value="KKL77469.1"/>
    <property type="molecule type" value="Genomic_DNA"/>
</dbReference>
<dbReference type="PANTHER" id="PTHR39209">
    <property type="match status" value="1"/>
</dbReference>
<comment type="caution">
    <text evidence="2">The sequence shown here is derived from an EMBL/GenBank/DDBJ whole genome shotgun (WGS) entry which is preliminary data.</text>
</comment>
<organism evidence="2">
    <name type="scientific">marine sediment metagenome</name>
    <dbReference type="NCBI Taxonomy" id="412755"/>
    <lineage>
        <taxon>unclassified sequences</taxon>
        <taxon>metagenomes</taxon>
        <taxon>ecological metagenomes</taxon>
    </lineage>
</organism>
<dbReference type="GO" id="GO:0004826">
    <property type="term" value="F:phenylalanine-tRNA ligase activity"/>
    <property type="evidence" value="ECO:0007669"/>
    <property type="project" value="InterPro"/>
</dbReference>
<accession>A0A0F9ETX4</accession>
<gene>
    <name evidence="2" type="ORF">LCGC14_2034580</name>
</gene>
<dbReference type="AlphaFoldDB" id="A0A0F9ETX4"/>
<dbReference type="InterPro" id="IPR020825">
    <property type="entry name" value="Phe-tRNA_synthase-like_B3/B4"/>
</dbReference>
<evidence type="ECO:0000313" key="2">
    <source>
        <dbReference type="EMBL" id="KKL77469.1"/>
    </source>
</evidence>